<gene>
    <name evidence="1" type="ORF">C5L14_16680</name>
</gene>
<protein>
    <submittedName>
        <fullName evidence="1">Uncharacterized protein</fullName>
    </submittedName>
</protein>
<accession>A0A2S9QC50</accession>
<dbReference type="EMBL" id="PUEJ01000005">
    <property type="protein sequence ID" value="PRH86921.1"/>
    <property type="molecule type" value="Genomic_DNA"/>
</dbReference>
<dbReference type="OrthoDB" id="5875302at2"/>
<reference evidence="1 2" key="1">
    <citation type="submission" date="2018-02" db="EMBL/GenBank/DDBJ databases">
        <title>Whole genome sequencing of endophytic bacterium.</title>
        <authorList>
            <person name="Eedara R."/>
            <person name="Podile A.R."/>
        </authorList>
    </citation>
    <scope>NUCLEOTIDE SEQUENCE [LARGE SCALE GENOMIC DNA]</scope>
    <source>
        <strain evidence="1 2">RP1T</strain>
    </source>
</reference>
<evidence type="ECO:0000313" key="1">
    <source>
        <dbReference type="EMBL" id="PRH86921.1"/>
    </source>
</evidence>
<evidence type="ECO:0000313" key="2">
    <source>
        <dbReference type="Proteomes" id="UP000237682"/>
    </source>
</evidence>
<dbReference type="RefSeq" id="WP_105863143.1">
    <property type="nucleotide sequence ID" value="NZ_PUEJ01000005.1"/>
</dbReference>
<keyword evidence="2" id="KW-1185">Reference proteome</keyword>
<proteinExistence type="predicted"/>
<sequence>MASIDQVAAHLNLSARTVDRLISKGVLPRAAPGEHDLQECTRHYIQHERAQAVRRVLELRPDAVAIFEDLLDTIRRGGPVPILP</sequence>
<name>A0A2S9QC50_9HYPH</name>
<dbReference type="Proteomes" id="UP000237682">
    <property type="component" value="Unassembled WGS sequence"/>
</dbReference>
<comment type="caution">
    <text evidence="1">The sequence shown here is derived from an EMBL/GenBank/DDBJ whole genome shotgun (WGS) entry which is preliminary data.</text>
</comment>
<dbReference type="Gene3D" id="1.10.1660.10">
    <property type="match status" value="1"/>
</dbReference>
<dbReference type="AlphaFoldDB" id="A0A2S9QC50"/>
<organism evidence="1 2">
    <name type="scientific">Labrys okinawensis</name>
    <dbReference type="NCBI Taxonomy" id="346911"/>
    <lineage>
        <taxon>Bacteria</taxon>
        <taxon>Pseudomonadati</taxon>
        <taxon>Pseudomonadota</taxon>
        <taxon>Alphaproteobacteria</taxon>
        <taxon>Hyphomicrobiales</taxon>
        <taxon>Xanthobacteraceae</taxon>
        <taxon>Labrys</taxon>
    </lineage>
</organism>